<protein>
    <recommendedName>
        <fullName evidence="3">Pectate lyase superfamily protein</fullName>
    </recommendedName>
</protein>
<organism evidence="2">
    <name type="scientific">Mariniphaga anaerophila</name>
    <dbReference type="NCBI Taxonomy" id="1484053"/>
    <lineage>
        <taxon>Bacteria</taxon>
        <taxon>Pseudomonadati</taxon>
        <taxon>Bacteroidota</taxon>
        <taxon>Bacteroidia</taxon>
        <taxon>Marinilabiliales</taxon>
        <taxon>Prolixibacteraceae</taxon>
        <taxon>Mariniphaga</taxon>
    </lineage>
</organism>
<proteinExistence type="predicted"/>
<accession>A0A831LPV2</accession>
<dbReference type="EMBL" id="DSDK01000382">
    <property type="protein sequence ID" value="HDR51333.1"/>
    <property type="molecule type" value="Genomic_DNA"/>
</dbReference>
<gene>
    <name evidence="2" type="ORF">ENN90_06895</name>
</gene>
<comment type="caution">
    <text evidence="2">The sequence shown here is derived from an EMBL/GenBank/DDBJ whole genome shotgun (WGS) entry which is preliminary data.</text>
</comment>
<dbReference type="SUPFAM" id="SSF51126">
    <property type="entry name" value="Pectin lyase-like"/>
    <property type="match status" value="1"/>
</dbReference>
<feature type="non-terminal residue" evidence="2">
    <location>
        <position position="79"/>
    </location>
</feature>
<dbReference type="InterPro" id="IPR011050">
    <property type="entry name" value="Pectin_lyase_fold/virulence"/>
</dbReference>
<sequence>MKIKFYFILFVFCAGHVFTLQAQQVVALQQSGDARFFSGTDAFRLAYDAASAGDTIYLSGGSFLVPDTISKTVVVFGAG</sequence>
<name>A0A831LPV2_9BACT</name>
<evidence type="ECO:0000313" key="2">
    <source>
        <dbReference type="EMBL" id="HDR51333.1"/>
    </source>
</evidence>
<evidence type="ECO:0008006" key="3">
    <source>
        <dbReference type="Google" id="ProtNLM"/>
    </source>
</evidence>
<feature type="signal peptide" evidence="1">
    <location>
        <begin position="1"/>
        <end position="22"/>
    </location>
</feature>
<dbReference type="AlphaFoldDB" id="A0A831LPV2"/>
<keyword evidence="1" id="KW-0732">Signal</keyword>
<dbReference type="Proteomes" id="UP000886047">
    <property type="component" value="Unassembled WGS sequence"/>
</dbReference>
<reference evidence="2" key="1">
    <citation type="journal article" date="2020" name="mSystems">
        <title>Genome- and Community-Level Interaction Insights into Carbon Utilization and Element Cycling Functions of Hydrothermarchaeota in Hydrothermal Sediment.</title>
        <authorList>
            <person name="Zhou Z."/>
            <person name="Liu Y."/>
            <person name="Xu W."/>
            <person name="Pan J."/>
            <person name="Luo Z.H."/>
            <person name="Li M."/>
        </authorList>
    </citation>
    <scope>NUCLEOTIDE SEQUENCE [LARGE SCALE GENOMIC DNA]</scope>
    <source>
        <strain evidence="2">SpSt-1217</strain>
    </source>
</reference>
<evidence type="ECO:0000256" key="1">
    <source>
        <dbReference type="SAM" id="SignalP"/>
    </source>
</evidence>
<feature type="chain" id="PRO_5032982503" description="Pectate lyase superfamily protein" evidence="1">
    <location>
        <begin position="23"/>
        <end position="79"/>
    </location>
</feature>